<dbReference type="VEuPathDB" id="VectorBase:ASIS012951"/>
<dbReference type="PROSITE" id="PS51257">
    <property type="entry name" value="PROKAR_LIPOPROTEIN"/>
    <property type="match status" value="1"/>
</dbReference>
<name>A0A084WA63_ANOSI</name>
<evidence type="ECO:0000259" key="4">
    <source>
        <dbReference type="PROSITE" id="PS50240"/>
    </source>
</evidence>
<keyword evidence="3" id="KW-0732">Signal</keyword>
<dbReference type="InterPro" id="IPR001254">
    <property type="entry name" value="Trypsin_dom"/>
</dbReference>
<dbReference type="Pfam" id="PF00089">
    <property type="entry name" value="Trypsin"/>
    <property type="match status" value="1"/>
</dbReference>
<evidence type="ECO:0000256" key="1">
    <source>
        <dbReference type="ARBA" id="ARBA00024195"/>
    </source>
</evidence>
<dbReference type="CDD" id="cd00190">
    <property type="entry name" value="Tryp_SPc"/>
    <property type="match status" value="1"/>
</dbReference>
<dbReference type="SUPFAM" id="SSF50494">
    <property type="entry name" value="Trypsin-like serine proteases"/>
    <property type="match status" value="1"/>
</dbReference>
<comment type="similarity">
    <text evidence="1">Belongs to the peptidase S1 family. CLIP subfamily.</text>
</comment>
<evidence type="ECO:0000313" key="6">
    <source>
        <dbReference type="EnsemblMetazoa" id="ASIC015155-PA"/>
    </source>
</evidence>
<dbReference type="InterPro" id="IPR043504">
    <property type="entry name" value="Peptidase_S1_PA_chymotrypsin"/>
</dbReference>
<dbReference type="VEuPathDB" id="VectorBase:ASIC015155"/>
<dbReference type="GO" id="GO:0004252">
    <property type="term" value="F:serine-type endopeptidase activity"/>
    <property type="evidence" value="ECO:0007669"/>
    <property type="project" value="InterPro"/>
</dbReference>
<feature type="region of interest" description="Disordered" evidence="2">
    <location>
        <begin position="328"/>
        <end position="352"/>
    </location>
</feature>
<feature type="domain" description="Peptidase S1" evidence="4">
    <location>
        <begin position="44"/>
        <end position="257"/>
    </location>
</feature>
<dbReference type="PROSITE" id="PS50240">
    <property type="entry name" value="TRYPSIN_DOM"/>
    <property type="match status" value="1"/>
</dbReference>
<feature type="chain" id="PRO_5001784767" evidence="3">
    <location>
        <begin position="22"/>
        <end position="380"/>
    </location>
</feature>
<accession>A0A084WA63</accession>
<feature type="signal peptide" evidence="3">
    <location>
        <begin position="1"/>
        <end position="21"/>
    </location>
</feature>
<dbReference type="Proteomes" id="UP000030765">
    <property type="component" value="Unassembled WGS sequence"/>
</dbReference>
<evidence type="ECO:0000313" key="5">
    <source>
        <dbReference type="EMBL" id="KFB47107.1"/>
    </source>
</evidence>
<sequence length="380" mass="41043">MKNLHVCLVLSAVVTWTACLANPLEAVHLAGKRVELPVHKTPRIRGGIPVGPEEIPYAVGLMIQQPIGNRCPGPTTVLLGASNMNDVEDIVMANAVILHQAYVPSQNLNDIALVQLSRPANISNYVRLARLPNWRQADSLFTNQLATISGWGALGQNAPEVLPLNNLHRVDGAVITNTACNLQFLGGIVESHVCVASSNGSPCQGDQGGPLTVQDADGHQTVIGVFSFITWLGCDANWPAVYTRLTPYLAWIEANSDVTIRNDFEFFPTPPELQPTTTTIASTTVTTEEQTTTSLETTTQPTTTTIASTTVTTEEQTTTSLETTIETTTLETPTVTSGEPEMTTPQPTTETTVDPELTTVQPLMPPHRTGRPAVRQHHRY</sequence>
<dbReference type="EMBL" id="KE525327">
    <property type="protein sequence ID" value="KFB47107.1"/>
    <property type="molecule type" value="Genomic_DNA"/>
</dbReference>
<dbReference type="EnsemblMetazoa" id="ASIC015155-RA">
    <property type="protein sequence ID" value="ASIC015155-PA"/>
    <property type="gene ID" value="ASIC015155"/>
</dbReference>
<gene>
    <name evidence="5" type="ORF">ZHAS_00015155</name>
</gene>
<dbReference type="Gene3D" id="2.40.10.10">
    <property type="entry name" value="Trypsin-like serine proteases"/>
    <property type="match status" value="2"/>
</dbReference>
<proteinExistence type="inferred from homology"/>
<dbReference type="SMART" id="SM00020">
    <property type="entry name" value="Tryp_SPc"/>
    <property type="match status" value="1"/>
</dbReference>
<dbReference type="InterPro" id="IPR001314">
    <property type="entry name" value="Peptidase_S1A"/>
</dbReference>
<evidence type="ECO:0000313" key="7">
    <source>
        <dbReference type="Proteomes" id="UP000030765"/>
    </source>
</evidence>
<evidence type="ECO:0000256" key="2">
    <source>
        <dbReference type="SAM" id="MobiDB-lite"/>
    </source>
</evidence>
<protein>
    <submittedName>
        <fullName evidence="6">Peptidase S1 domain-containing protein</fullName>
    </submittedName>
</protein>
<evidence type="ECO:0000256" key="3">
    <source>
        <dbReference type="SAM" id="SignalP"/>
    </source>
</evidence>
<reference evidence="6" key="2">
    <citation type="submission" date="2020-05" db="UniProtKB">
        <authorList>
            <consortium name="EnsemblMetazoa"/>
        </authorList>
    </citation>
    <scope>IDENTIFICATION</scope>
</reference>
<dbReference type="GO" id="GO:0006508">
    <property type="term" value="P:proteolysis"/>
    <property type="evidence" value="ECO:0007669"/>
    <property type="project" value="InterPro"/>
</dbReference>
<keyword evidence="7" id="KW-1185">Reference proteome</keyword>
<dbReference type="OMA" id="CQGDQGG"/>
<dbReference type="AlphaFoldDB" id="A0A084WA63"/>
<dbReference type="PRINTS" id="PR00722">
    <property type="entry name" value="CHYMOTRYPSIN"/>
</dbReference>
<organism evidence="5">
    <name type="scientific">Anopheles sinensis</name>
    <name type="common">Mosquito</name>
    <dbReference type="NCBI Taxonomy" id="74873"/>
    <lineage>
        <taxon>Eukaryota</taxon>
        <taxon>Metazoa</taxon>
        <taxon>Ecdysozoa</taxon>
        <taxon>Arthropoda</taxon>
        <taxon>Hexapoda</taxon>
        <taxon>Insecta</taxon>
        <taxon>Pterygota</taxon>
        <taxon>Neoptera</taxon>
        <taxon>Endopterygota</taxon>
        <taxon>Diptera</taxon>
        <taxon>Nematocera</taxon>
        <taxon>Culicoidea</taxon>
        <taxon>Culicidae</taxon>
        <taxon>Anophelinae</taxon>
        <taxon>Anopheles</taxon>
    </lineage>
</organism>
<reference evidence="5 7" key="1">
    <citation type="journal article" date="2014" name="BMC Genomics">
        <title>Genome sequence of Anopheles sinensis provides insight into genetics basis of mosquito competence for malaria parasites.</title>
        <authorList>
            <person name="Zhou D."/>
            <person name="Zhang D."/>
            <person name="Ding G."/>
            <person name="Shi L."/>
            <person name="Hou Q."/>
            <person name="Ye Y."/>
            <person name="Xu Y."/>
            <person name="Zhou H."/>
            <person name="Xiong C."/>
            <person name="Li S."/>
            <person name="Yu J."/>
            <person name="Hong S."/>
            <person name="Yu X."/>
            <person name="Zou P."/>
            <person name="Chen C."/>
            <person name="Chang X."/>
            <person name="Wang W."/>
            <person name="Lv Y."/>
            <person name="Sun Y."/>
            <person name="Ma L."/>
            <person name="Shen B."/>
            <person name="Zhu C."/>
        </authorList>
    </citation>
    <scope>NUCLEOTIDE SEQUENCE [LARGE SCALE GENOMIC DNA]</scope>
</reference>
<dbReference type="STRING" id="74873.A0A084WA63"/>
<dbReference type="InterPro" id="IPR009003">
    <property type="entry name" value="Peptidase_S1_PA"/>
</dbReference>
<dbReference type="EMBL" id="ATLV01022047">
    <property type="status" value="NOT_ANNOTATED_CDS"/>
    <property type="molecule type" value="Genomic_DNA"/>
</dbReference>
<dbReference type="PANTHER" id="PTHR24258:SF136">
    <property type="entry name" value="GH06673P-RELATED"/>
    <property type="match status" value="1"/>
</dbReference>
<dbReference type="PANTHER" id="PTHR24258">
    <property type="entry name" value="SERINE PROTEASE-RELATED"/>
    <property type="match status" value="1"/>
</dbReference>
<dbReference type="OrthoDB" id="5565075at2759"/>